<reference evidence="1 2" key="1">
    <citation type="journal article" date="2024" name="Microbiology">
        <title>Methylomarinum rosea sp. nov., a novel halophilic methanotrophic bacterium from the hypersaline Lake Elton.</title>
        <authorList>
            <person name="Suleimanov R.Z."/>
            <person name="Oshkin I.Y."/>
            <person name="Danilova O.V."/>
            <person name="Suzina N.E."/>
            <person name="Dedysh S.N."/>
        </authorList>
    </citation>
    <scope>NUCLEOTIDE SEQUENCE [LARGE SCALE GENOMIC DNA]</scope>
    <source>
        <strain evidence="1 2">Ch1-1</strain>
    </source>
</reference>
<dbReference type="PROSITE" id="PS00409">
    <property type="entry name" value="PROKAR_NTER_METHYL"/>
    <property type="match status" value="1"/>
</dbReference>
<dbReference type="Proteomes" id="UP001225378">
    <property type="component" value="Chromosome"/>
</dbReference>
<dbReference type="RefSeq" id="WP_305906755.1">
    <property type="nucleotide sequence ID" value="NZ_CP157743.1"/>
</dbReference>
<sequence length="289" mass="30769">MKHYNNMARQAGMTLIELTVVLLVLIGLAGLMIPYVSGFVSKTHDSTGTNNLAALNGTIQRFHTQFNSLPDDLHSLIETSTGTNPGTVYSELMNPNMLSPVTYTEDGTTGMVATEIPLMSLTSAGITSVYDMKDPTTNGSKTFDAGNAPVTVPMPSAGNAAAVTLAALNSGDRADIETHLATAFGRQATNFNSTCYDYIVMGVGQESEMTGRAIQEAPVHFAQNGDMGPDKRYNRFVSVFQVDKDNSTAGCSTNTEQAKFIGTAMIMMPNHIIGLAEEMDAAYANIAAK</sequence>
<proteinExistence type="predicted"/>
<keyword evidence="2" id="KW-1185">Reference proteome</keyword>
<dbReference type="EMBL" id="CP157743">
    <property type="protein sequence ID" value="XBS20468.1"/>
    <property type="molecule type" value="Genomic_DNA"/>
</dbReference>
<organism evidence="1 2">
    <name type="scientific">Methylomarinum roseum</name>
    <dbReference type="NCBI Taxonomy" id="3067653"/>
    <lineage>
        <taxon>Bacteria</taxon>
        <taxon>Pseudomonadati</taxon>
        <taxon>Pseudomonadota</taxon>
        <taxon>Gammaproteobacteria</taxon>
        <taxon>Methylococcales</taxon>
        <taxon>Methylococcaceae</taxon>
        <taxon>Methylomarinum</taxon>
    </lineage>
</organism>
<evidence type="ECO:0008006" key="3">
    <source>
        <dbReference type="Google" id="ProtNLM"/>
    </source>
</evidence>
<evidence type="ECO:0000313" key="2">
    <source>
        <dbReference type="Proteomes" id="UP001225378"/>
    </source>
</evidence>
<dbReference type="SUPFAM" id="SSF54523">
    <property type="entry name" value="Pili subunits"/>
    <property type="match status" value="1"/>
</dbReference>
<accession>A0AAU7NU26</accession>
<dbReference type="AlphaFoldDB" id="A0AAU7NU26"/>
<protein>
    <recommendedName>
        <fullName evidence="3">Prepilin-type N-terminal cleavage/methylation domain-containing protein</fullName>
    </recommendedName>
</protein>
<dbReference type="InterPro" id="IPR012902">
    <property type="entry name" value="N_methyl_site"/>
</dbReference>
<dbReference type="Gene3D" id="3.30.700.10">
    <property type="entry name" value="Glycoprotein, Type 4 Pilin"/>
    <property type="match status" value="1"/>
</dbReference>
<gene>
    <name evidence="1" type="ORF">Q9L42_019310</name>
</gene>
<evidence type="ECO:0000313" key="1">
    <source>
        <dbReference type="EMBL" id="XBS20468.1"/>
    </source>
</evidence>
<dbReference type="InterPro" id="IPR045584">
    <property type="entry name" value="Pilin-like"/>
</dbReference>
<name>A0AAU7NU26_9GAMM</name>
<dbReference type="KEGG" id="mech:Q9L42_019310"/>